<gene>
    <name evidence="1" type="ORF">BST46_01830</name>
</gene>
<evidence type="ECO:0000313" key="1">
    <source>
        <dbReference type="EMBL" id="ORB81762.1"/>
    </source>
</evidence>
<dbReference type="RefSeq" id="WP_019732138.1">
    <property type="nucleotide sequence ID" value="NZ_MVIL01000003.1"/>
</dbReference>
<organism evidence="1 2">
    <name type="scientific">Mycobacterium timonense</name>
    <dbReference type="NCBI Taxonomy" id="701043"/>
    <lineage>
        <taxon>Bacteria</taxon>
        <taxon>Bacillati</taxon>
        <taxon>Actinomycetota</taxon>
        <taxon>Actinomycetes</taxon>
        <taxon>Mycobacteriales</taxon>
        <taxon>Mycobacteriaceae</taxon>
        <taxon>Mycobacterium</taxon>
        <taxon>Mycobacterium avium complex (MAC)</taxon>
    </lineage>
</organism>
<comment type="caution">
    <text evidence="1">The sequence shown here is derived from an EMBL/GenBank/DDBJ whole genome shotgun (WGS) entry which is preliminary data.</text>
</comment>
<dbReference type="EMBL" id="MVIL01000003">
    <property type="protein sequence ID" value="ORB81762.1"/>
    <property type="molecule type" value="Genomic_DNA"/>
</dbReference>
<evidence type="ECO:0000313" key="2">
    <source>
        <dbReference type="Proteomes" id="UP000192847"/>
    </source>
</evidence>
<sequence>MADDEYDEYAVRVMNPNGNTVHGGYVITDGEGSLAVVPDAAKATVFTDIDDAMLAMNTLTTRYRQLSAEDYASNVQVVVRTVQLVRTALEERGRQRAAAAR</sequence>
<protein>
    <submittedName>
        <fullName evidence="1">Uncharacterized protein</fullName>
    </submittedName>
</protein>
<accession>A0ABX3TSG4</accession>
<proteinExistence type="predicted"/>
<dbReference type="Proteomes" id="UP000192847">
    <property type="component" value="Unassembled WGS sequence"/>
</dbReference>
<reference evidence="1 2" key="1">
    <citation type="submission" date="2017-02" db="EMBL/GenBank/DDBJ databases">
        <title>The new phylogeny of genus Mycobacterium.</title>
        <authorList>
            <person name="Tortoli E."/>
            <person name="Trovato A."/>
            <person name="Cirillo D.M."/>
        </authorList>
    </citation>
    <scope>NUCLEOTIDE SEQUENCE [LARGE SCALE GENOMIC DNA]</scope>
    <source>
        <strain evidence="1 2">CCUG 56329</strain>
    </source>
</reference>
<keyword evidence="2" id="KW-1185">Reference proteome</keyword>
<name>A0ABX3TSG4_9MYCO</name>